<dbReference type="AlphaFoldDB" id="A0A550CGF4"/>
<proteinExistence type="predicted"/>
<sequence>MFSSTRGCGLTFASRRVKRVSGSVDARTRPSPGSSQQHSMPPAHQWRRSQDPPRARSHFVPVGIVSGQRLAAGAAGESISHCLPAVTCAARFRGEEMRECKLLSSRRQLETKA</sequence>
<feature type="region of interest" description="Disordered" evidence="1">
    <location>
        <begin position="17"/>
        <end position="56"/>
    </location>
</feature>
<reference evidence="2 3" key="1">
    <citation type="journal article" date="2019" name="New Phytol.">
        <title>Comparative genomics reveals unique wood-decay strategies and fruiting body development in the Schizophyllaceae.</title>
        <authorList>
            <person name="Almasi E."/>
            <person name="Sahu N."/>
            <person name="Krizsan K."/>
            <person name="Balint B."/>
            <person name="Kovacs G.M."/>
            <person name="Kiss B."/>
            <person name="Cseklye J."/>
            <person name="Drula E."/>
            <person name="Henrissat B."/>
            <person name="Nagy I."/>
            <person name="Chovatia M."/>
            <person name="Adam C."/>
            <person name="LaButti K."/>
            <person name="Lipzen A."/>
            <person name="Riley R."/>
            <person name="Grigoriev I.V."/>
            <person name="Nagy L.G."/>
        </authorList>
    </citation>
    <scope>NUCLEOTIDE SEQUENCE [LARGE SCALE GENOMIC DNA]</scope>
    <source>
        <strain evidence="2 3">NL-1724</strain>
    </source>
</reference>
<dbReference type="Proteomes" id="UP000320762">
    <property type="component" value="Unassembled WGS sequence"/>
</dbReference>
<gene>
    <name evidence="2" type="ORF">BD626DRAFT_493046</name>
</gene>
<dbReference type="EMBL" id="VDMD01000008">
    <property type="protein sequence ID" value="TRM63885.1"/>
    <property type="molecule type" value="Genomic_DNA"/>
</dbReference>
<evidence type="ECO:0000313" key="3">
    <source>
        <dbReference type="Proteomes" id="UP000320762"/>
    </source>
</evidence>
<keyword evidence="3" id="KW-1185">Reference proteome</keyword>
<evidence type="ECO:0000256" key="1">
    <source>
        <dbReference type="SAM" id="MobiDB-lite"/>
    </source>
</evidence>
<name>A0A550CGF4_9AGAR</name>
<comment type="caution">
    <text evidence="2">The sequence shown here is derived from an EMBL/GenBank/DDBJ whole genome shotgun (WGS) entry which is preliminary data.</text>
</comment>
<organism evidence="2 3">
    <name type="scientific">Schizophyllum amplum</name>
    <dbReference type="NCBI Taxonomy" id="97359"/>
    <lineage>
        <taxon>Eukaryota</taxon>
        <taxon>Fungi</taxon>
        <taxon>Dikarya</taxon>
        <taxon>Basidiomycota</taxon>
        <taxon>Agaricomycotina</taxon>
        <taxon>Agaricomycetes</taxon>
        <taxon>Agaricomycetidae</taxon>
        <taxon>Agaricales</taxon>
        <taxon>Schizophyllaceae</taxon>
        <taxon>Schizophyllum</taxon>
    </lineage>
</organism>
<evidence type="ECO:0000313" key="2">
    <source>
        <dbReference type="EMBL" id="TRM63885.1"/>
    </source>
</evidence>
<protein>
    <submittedName>
        <fullName evidence="2">Uncharacterized protein</fullName>
    </submittedName>
</protein>
<accession>A0A550CGF4</accession>